<keyword evidence="4 7" id="KW-0812">Transmembrane</keyword>
<gene>
    <name evidence="9" type="ORF">SAMN06272739_2562</name>
</gene>
<feature type="transmembrane region" description="Helical" evidence="7">
    <location>
        <begin position="42"/>
        <end position="64"/>
    </location>
</feature>
<evidence type="ECO:0000256" key="5">
    <source>
        <dbReference type="ARBA" id="ARBA00022989"/>
    </source>
</evidence>
<dbReference type="Pfam" id="PF13727">
    <property type="entry name" value="CoA_binding_3"/>
    <property type="match status" value="1"/>
</dbReference>
<sequence length="501" mass="56036">MLDVRGGLPKHDQRSVTRGWYSYAARFRGEGTEARRAWRHTYVLRILIGDVVSAALAGLAGYLVRFGAETTATHASTWAAAALPVIWVGSMLIARSYEERFLWVGAEEFRRVFFAAMMLLATLGTVSWAFRLDVARGFVILAVPLALLLTLAQRYAHRQRLHQARGRGQHLQTTLLVGHRNAVAALDEQLDREAFHGYRVIGCCLPTRQFDPAADAFNGLPVLGGIDEVADVVKRYEVDTVAVLPCPELDGPALRRLGWDLEKTRAELLLAPAITEIVGTRVRIRPVCGLPLMHMERPELTGHRRLTKELFDKTAAGLGVLFLLPVLLGIALAVKVTSAGPVFFRQERVGRDGRTFPMLKFRSMVPGADRMVEELSDDSDGNGVLFKKRDDPRITRVGKLLRRYSLDELPQLLNVIRGDMSLVGPRPPLPTEVEKYGFDMHRRFLVKPGLTGLWQVSGRSDLSWDDSVRIDVRYVENWSLTFDFMILWKTVGAVIRGSGAY</sequence>
<feature type="domain" description="Bacterial sugar transferase" evidence="8">
    <location>
        <begin position="308"/>
        <end position="495"/>
    </location>
</feature>
<evidence type="ECO:0000313" key="10">
    <source>
        <dbReference type="Proteomes" id="UP000219482"/>
    </source>
</evidence>
<keyword evidence="10" id="KW-1185">Reference proteome</keyword>
<feature type="transmembrane region" description="Helical" evidence="7">
    <location>
        <begin position="109"/>
        <end position="128"/>
    </location>
</feature>
<reference evidence="10" key="1">
    <citation type="submission" date="2017-09" db="EMBL/GenBank/DDBJ databases">
        <authorList>
            <person name="Varghese N."/>
            <person name="Submissions S."/>
        </authorList>
    </citation>
    <scope>NUCLEOTIDE SEQUENCE [LARGE SCALE GENOMIC DNA]</scope>
    <source>
        <strain evidence="10">DSM 44270</strain>
    </source>
</reference>
<dbReference type="EMBL" id="OCNK01000003">
    <property type="protein sequence ID" value="SOE00375.1"/>
    <property type="molecule type" value="Genomic_DNA"/>
</dbReference>
<comment type="similarity">
    <text evidence="2">Belongs to the bacterial sugar transferase family.</text>
</comment>
<name>A0A286GXV8_9ACTN</name>
<dbReference type="Gene3D" id="3.40.50.720">
    <property type="entry name" value="NAD(P)-binding Rossmann-like Domain"/>
    <property type="match status" value="1"/>
</dbReference>
<evidence type="ECO:0000256" key="1">
    <source>
        <dbReference type="ARBA" id="ARBA00004141"/>
    </source>
</evidence>
<dbReference type="InterPro" id="IPR017475">
    <property type="entry name" value="EPS_sugar_tfrase"/>
</dbReference>
<comment type="subcellular location">
    <subcellularLocation>
        <location evidence="1">Membrane</location>
        <topology evidence="1">Multi-pass membrane protein</topology>
    </subcellularLocation>
</comment>
<protein>
    <submittedName>
        <fullName evidence="9">Undecaprenyl-phosphate galactose phosphotransferase, WbaP/exopolysaccharide biosynthesis polyprenyl glycosylphosphotransferase</fullName>
    </submittedName>
</protein>
<evidence type="ECO:0000256" key="7">
    <source>
        <dbReference type="SAM" id="Phobius"/>
    </source>
</evidence>
<feature type="transmembrane region" description="Helical" evidence="7">
    <location>
        <begin position="314"/>
        <end position="334"/>
    </location>
</feature>
<keyword evidence="5 7" id="KW-1133">Transmembrane helix</keyword>
<dbReference type="InterPro" id="IPR003362">
    <property type="entry name" value="Bact_transf"/>
</dbReference>
<feature type="transmembrane region" description="Helical" evidence="7">
    <location>
        <begin position="134"/>
        <end position="152"/>
    </location>
</feature>
<keyword evidence="3 9" id="KW-0808">Transferase</keyword>
<dbReference type="Proteomes" id="UP000219482">
    <property type="component" value="Unassembled WGS sequence"/>
</dbReference>
<dbReference type="NCBIfam" id="TIGR03025">
    <property type="entry name" value="EPS_sugtrans"/>
    <property type="match status" value="1"/>
</dbReference>
<dbReference type="Pfam" id="PF02397">
    <property type="entry name" value="Bac_transf"/>
    <property type="match status" value="1"/>
</dbReference>
<evidence type="ECO:0000256" key="4">
    <source>
        <dbReference type="ARBA" id="ARBA00022692"/>
    </source>
</evidence>
<dbReference type="GO" id="GO:0016780">
    <property type="term" value="F:phosphotransferase activity, for other substituted phosphate groups"/>
    <property type="evidence" value="ECO:0007669"/>
    <property type="project" value="TreeGrafter"/>
</dbReference>
<dbReference type="RefSeq" id="WP_097184310.1">
    <property type="nucleotide sequence ID" value="NZ_OCNK01000003.1"/>
</dbReference>
<evidence type="ECO:0000256" key="3">
    <source>
        <dbReference type="ARBA" id="ARBA00022679"/>
    </source>
</evidence>
<dbReference type="OrthoDB" id="9808602at2"/>
<dbReference type="AlphaFoldDB" id="A0A286GXV8"/>
<dbReference type="GO" id="GO:0016020">
    <property type="term" value="C:membrane"/>
    <property type="evidence" value="ECO:0007669"/>
    <property type="project" value="UniProtKB-SubCell"/>
</dbReference>
<evidence type="ECO:0000256" key="6">
    <source>
        <dbReference type="ARBA" id="ARBA00023136"/>
    </source>
</evidence>
<evidence type="ECO:0000313" key="9">
    <source>
        <dbReference type="EMBL" id="SOE00375.1"/>
    </source>
</evidence>
<dbReference type="PANTHER" id="PTHR30576">
    <property type="entry name" value="COLANIC BIOSYNTHESIS UDP-GLUCOSE LIPID CARRIER TRANSFERASE"/>
    <property type="match status" value="1"/>
</dbReference>
<proteinExistence type="inferred from homology"/>
<evidence type="ECO:0000256" key="2">
    <source>
        <dbReference type="ARBA" id="ARBA00006464"/>
    </source>
</evidence>
<feature type="transmembrane region" description="Helical" evidence="7">
    <location>
        <begin position="76"/>
        <end position="97"/>
    </location>
</feature>
<evidence type="ECO:0000259" key="8">
    <source>
        <dbReference type="Pfam" id="PF02397"/>
    </source>
</evidence>
<accession>A0A286GXV8</accession>
<keyword evidence="6 7" id="KW-0472">Membrane</keyword>
<organism evidence="9 10">
    <name type="scientific">Blastococcus haudaquaticus</name>
    <dbReference type="NCBI Taxonomy" id="1938745"/>
    <lineage>
        <taxon>Bacteria</taxon>
        <taxon>Bacillati</taxon>
        <taxon>Actinomycetota</taxon>
        <taxon>Actinomycetes</taxon>
        <taxon>Geodermatophilales</taxon>
        <taxon>Geodermatophilaceae</taxon>
        <taxon>Blastococcus</taxon>
    </lineage>
</organism>
<dbReference type="PANTHER" id="PTHR30576:SF10">
    <property type="entry name" value="SLL5057 PROTEIN"/>
    <property type="match status" value="1"/>
</dbReference>